<feature type="domain" description="FAD dependent oxidoreductase" evidence="4">
    <location>
        <begin position="3"/>
        <end position="50"/>
    </location>
</feature>
<dbReference type="Pfam" id="PF01266">
    <property type="entry name" value="DAO"/>
    <property type="match status" value="1"/>
</dbReference>
<name>A0ABU0PYV9_STRAH</name>
<keyword evidence="2" id="KW-0503">Monooxygenase</keyword>
<accession>A0ABU0PYV9</accession>
<evidence type="ECO:0000313" key="5">
    <source>
        <dbReference type="EMBL" id="MDQ0683587.1"/>
    </source>
</evidence>
<keyword evidence="6" id="KW-1185">Reference proteome</keyword>
<protein>
    <submittedName>
        <fullName evidence="5">2-polyprenyl-6-methoxyphenol hydroxylase-like FAD-dependent oxidoreductase</fullName>
    </submittedName>
</protein>
<dbReference type="Gene3D" id="3.50.50.60">
    <property type="entry name" value="FAD/NAD(P)-binding domain"/>
    <property type="match status" value="1"/>
</dbReference>
<evidence type="ECO:0000256" key="3">
    <source>
        <dbReference type="SAM" id="MobiDB-lite"/>
    </source>
</evidence>
<evidence type="ECO:0000256" key="2">
    <source>
        <dbReference type="ARBA" id="ARBA00023033"/>
    </source>
</evidence>
<sequence length="140" mass="14740">MARVLVIGGGIAGSAAALALRKAGQRAVVHEAHPDSAEDVGAFLTLASNGLRALAQIDASDAVTSLGFPLTSMRVVDATGTAGRPSRALRPRRVHRVRRGRRTGLPARPRRRRPALTHGRTRPARPGGPDLAPRTPGEWA</sequence>
<dbReference type="InterPro" id="IPR036188">
    <property type="entry name" value="FAD/NAD-bd_sf"/>
</dbReference>
<comment type="caution">
    <text evidence="5">The sequence shown here is derived from an EMBL/GenBank/DDBJ whole genome shotgun (WGS) entry which is preliminary data.</text>
</comment>
<dbReference type="PANTHER" id="PTHR13789">
    <property type="entry name" value="MONOOXYGENASE"/>
    <property type="match status" value="1"/>
</dbReference>
<dbReference type="InterPro" id="IPR006076">
    <property type="entry name" value="FAD-dep_OxRdtase"/>
</dbReference>
<evidence type="ECO:0000313" key="6">
    <source>
        <dbReference type="Proteomes" id="UP001243364"/>
    </source>
</evidence>
<evidence type="ECO:0000256" key="1">
    <source>
        <dbReference type="ARBA" id="ARBA00023002"/>
    </source>
</evidence>
<feature type="region of interest" description="Disordered" evidence="3">
    <location>
        <begin position="80"/>
        <end position="140"/>
    </location>
</feature>
<dbReference type="InterPro" id="IPR050493">
    <property type="entry name" value="FAD-dep_Monooxygenase_BioMet"/>
</dbReference>
<reference evidence="5 6" key="1">
    <citation type="submission" date="2023-07" db="EMBL/GenBank/DDBJ databases">
        <title>Comparative genomics of wheat-associated soil bacteria to identify genetic determinants of phenazine resistance.</title>
        <authorList>
            <person name="Mouncey N."/>
        </authorList>
    </citation>
    <scope>NUCLEOTIDE SEQUENCE [LARGE SCALE GENOMIC DNA]</scope>
    <source>
        <strain evidence="5 6">W4I19-2</strain>
    </source>
</reference>
<dbReference type="SUPFAM" id="SSF51905">
    <property type="entry name" value="FAD/NAD(P)-binding domain"/>
    <property type="match status" value="1"/>
</dbReference>
<dbReference type="PANTHER" id="PTHR13789:SF309">
    <property type="entry name" value="PUTATIVE (AFU_ORTHOLOGUE AFUA_6G14510)-RELATED"/>
    <property type="match status" value="1"/>
</dbReference>
<feature type="compositionally biased region" description="Basic residues" evidence="3">
    <location>
        <begin position="87"/>
        <end position="123"/>
    </location>
</feature>
<dbReference type="RefSeq" id="WP_373430331.1">
    <property type="nucleotide sequence ID" value="NZ_JAUSYA010000001.1"/>
</dbReference>
<organism evidence="5 6">
    <name type="scientific">Streptomyces achromogenes</name>
    <dbReference type="NCBI Taxonomy" id="67255"/>
    <lineage>
        <taxon>Bacteria</taxon>
        <taxon>Bacillati</taxon>
        <taxon>Actinomycetota</taxon>
        <taxon>Actinomycetes</taxon>
        <taxon>Kitasatosporales</taxon>
        <taxon>Streptomycetaceae</taxon>
        <taxon>Streptomyces</taxon>
    </lineage>
</organism>
<dbReference type="Gene3D" id="3.30.9.30">
    <property type="match status" value="1"/>
</dbReference>
<gene>
    <name evidence="5" type="ORF">QFZ56_002550</name>
</gene>
<evidence type="ECO:0000259" key="4">
    <source>
        <dbReference type="Pfam" id="PF01266"/>
    </source>
</evidence>
<keyword evidence="1" id="KW-0560">Oxidoreductase</keyword>
<proteinExistence type="predicted"/>
<dbReference type="Proteomes" id="UP001243364">
    <property type="component" value="Unassembled WGS sequence"/>
</dbReference>
<dbReference type="EMBL" id="JAUSYA010000001">
    <property type="protein sequence ID" value="MDQ0683587.1"/>
    <property type="molecule type" value="Genomic_DNA"/>
</dbReference>